<name>A0A7G1NCE1_9ACTN</name>
<reference evidence="2 3" key="1">
    <citation type="journal article" date="2014" name="Int. J. Syst. Evol. Microbiol.">
        <title>Complete genome sequence of Corynebacterium casei LMG S-19264T (=DSM 44701T), isolated from a smear-ripened cheese.</title>
        <authorList>
            <consortium name="US DOE Joint Genome Institute (JGI-PGF)"/>
            <person name="Walter F."/>
            <person name="Albersmeier A."/>
            <person name="Kalinowski J."/>
            <person name="Ruckert C."/>
        </authorList>
    </citation>
    <scope>NUCLEOTIDE SEQUENCE [LARGE SCALE GENOMIC DNA]</scope>
    <source>
        <strain evidence="2 3">JCM 4255</strain>
    </source>
</reference>
<dbReference type="KEGG" id="stui:GCM10017668_26510"/>
<feature type="transmembrane region" description="Helical" evidence="1">
    <location>
        <begin position="21"/>
        <end position="47"/>
    </location>
</feature>
<proteinExistence type="predicted"/>
<evidence type="ECO:0000256" key="1">
    <source>
        <dbReference type="SAM" id="Phobius"/>
    </source>
</evidence>
<feature type="transmembrane region" description="Helical" evidence="1">
    <location>
        <begin position="137"/>
        <end position="156"/>
    </location>
</feature>
<evidence type="ECO:0000313" key="2">
    <source>
        <dbReference type="EMBL" id="BCL20808.1"/>
    </source>
</evidence>
<dbReference type="RefSeq" id="WP_190899374.1">
    <property type="nucleotide sequence ID" value="NZ_JBEUPB010000005.1"/>
</dbReference>
<keyword evidence="1" id="KW-1133">Transmembrane helix</keyword>
<feature type="transmembrane region" description="Helical" evidence="1">
    <location>
        <begin position="67"/>
        <end position="88"/>
    </location>
</feature>
<gene>
    <name evidence="2" type="ORF">GCM10017668_26510</name>
</gene>
<keyword evidence="1" id="KW-0472">Membrane</keyword>
<dbReference type="AlphaFoldDB" id="A0A7G1NCE1"/>
<evidence type="ECO:0000313" key="3">
    <source>
        <dbReference type="Proteomes" id="UP000516373"/>
    </source>
</evidence>
<protein>
    <submittedName>
        <fullName evidence="2">Uncharacterized protein</fullName>
    </submittedName>
</protein>
<accession>A0A7G1NCE1</accession>
<keyword evidence="1" id="KW-0812">Transmembrane</keyword>
<feature type="transmembrane region" description="Helical" evidence="1">
    <location>
        <begin position="109"/>
        <end position="131"/>
    </location>
</feature>
<sequence length="180" mass="18439">MSAESGAGRPKAPRPRRSAAGNVAFGVGVLLVLATATLGAYAVVALLGQAVDSGPLSSAVPEEGHNALIVGGIAIGGLTGLMLPLIFFGMVRGNEHTPRVGPVSAARKVLAVLVFDVVLTVVSFVVAQLGWLLPAQITTVVAVFVIGFSWMPLAMVPWERFGLGEGFGKLRGSSASHQAQ</sequence>
<dbReference type="EMBL" id="AP023439">
    <property type="protein sequence ID" value="BCL20808.1"/>
    <property type="molecule type" value="Genomic_DNA"/>
</dbReference>
<dbReference type="Proteomes" id="UP000516373">
    <property type="component" value="Chromosome"/>
</dbReference>
<organism evidence="2 3">
    <name type="scientific">Streptomyces tuirus</name>
    <dbReference type="NCBI Taxonomy" id="68278"/>
    <lineage>
        <taxon>Bacteria</taxon>
        <taxon>Bacillati</taxon>
        <taxon>Actinomycetota</taxon>
        <taxon>Actinomycetes</taxon>
        <taxon>Kitasatosporales</taxon>
        <taxon>Streptomycetaceae</taxon>
        <taxon>Streptomyces</taxon>
    </lineage>
</organism>